<keyword evidence="1" id="KW-0540">Nuclease</keyword>
<keyword evidence="2" id="KW-1185">Reference proteome</keyword>
<protein>
    <submittedName>
        <fullName evidence="1">AP endonuclease</fullName>
    </submittedName>
</protein>
<keyword evidence="1" id="KW-0255">Endonuclease</keyword>
<dbReference type="EMBL" id="MU277198">
    <property type="protein sequence ID" value="KAI0064504.1"/>
    <property type="molecule type" value="Genomic_DNA"/>
</dbReference>
<organism evidence="1 2">
    <name type="scientific">Artomyces pyxidatus</name>
    <dbReference type="NCBI Taxonomy" id="48021"/>
    <lineage>
        <taxon>Eukaryota</taxon>
        <taxon>Fungi</taxon>
        <taxon>Dikarya</taxon>
        <taxon>Basidiomycota</taxon>
        <taxon>Agaricomycotina</taxon>
        <taxon>Agaricomycetes</taxon>
        <taxon>Russulales</taxon>
        <taxon>Auriscalpiaceae</taxon>
        <taxon>Artomyces</taxon>
    </lineage>
</organism>
<reference evidence="1" key="2">
    <citation type="journal article" date="2022" name="New Phytol.">
        <title>Evolutionary transition to the ectomycorrhizal habit in the genomes of a hyperdiverse lineage of mushroom-forming fungi.</title>
        <authorList>
            <person name="Looney B."/>
            <person name="Miyauchi S."/>
            <person name="Morin E."/>
            <person name="Drula E."/>
            <person name="Courty P.E."/>
            <person name="Kohler A."/>
            <person name="Kuo A."/>
            <person name="LaButti K."/>
            <person name="Pangilinan J."/>
            <person name="Lipzen A."/>
            <person name="Riley R."/>
            <person name="Andreopoulos W."/>
            <person name="He G."/>
            <person name="Johnson J."/>
            <person name="Nolan M."/>
            <person name="Tritt A."/>
            <person name="Barry K.W."/>
            <person name="Grigoriev I.V."/>
            <person name="Nagy L.G."/>
            <person name="Hibbett D."/>
            <person name="Henrissat B."/>
            <person name="Matheny P.B."/>
            <person name="Labbe J."/>
            <person name="Martin F.M."/>
        </authorList>
    </citation>
    <scope>NUCLEOTIDE SEQUENCE</scope>
    <source>
        <strain evidence="1">HHB10654</strain>
    </source>
</reference>
<dbReference type="Proteomes" id="UP000814140">
    <property type="component" value="Unassembled WGS sequence"/>
</dbReference>
<name>A0ACB8T6W8_9AGAM</name>
<comment type="caution">
    <text evidence="1">The sequence shown here is derived from an EMBL/GenBank/DDBJ whole genome shotgun (WGS) entry which is preliminary data.</text>
</comment>
<accession>A0ACB8T6W8</accession>
<evidence type="ECO:0000313" key="1">
    <source>
        <dbReference type="EMBL" id="KAI0064504.1"/>
    </source>
</evidence>
<proteinExistence type="predicted"/>
<evidence type="ECO:0000313" key="2">
    <source>
        <dbReference type="Proteomes" id="UP000814140"/>
    </source>
</evidence>
<keyword evidence="1" id="KW-0378">Hydrolase</keyword>
<reference evidence="1" key="1">
    <citation type="submission" date="2021-03" db="EMBL/GenBank/DDBJ databases">
        <authorList>
            <consortium name="DOE Joint Genome Institute"/>
            <person name="Ahrendt S."/>
            <person name="Looney B.P."/>
            <person name="Miyauchi S."/>
            <person name="Morin E."/>
            <person name="Drula E."/>
            <person name="Courty P.E."/>
            <person name="Chicoki N."/>
            <person name="Fauchery L."/>
            <person name="Kohler A."/>
            <person name="Kuo A."/>
            <person name="Labutti K."/>
            <person name="Pangilinan J."/>
            <person name="Lipzen A."/>
            <person name="Riley R."/>
            <person name="Andreopoulos W."/>
            <person name="He G."/>
            <person name="Johnson J."/>
            <person name="Barry K.W."/>
            <person name="Grigoriev I.V."/>
            <person name="Nagy L."/>
            <person name="Hibbett D."/>
            <person name="Henrissat B."/>
            <person name="Matheny P.B."/>
            <person name="Labbe J."/>
            <person name="Martin F."/>
        </authorList>
    </citation>
    <scope>NUCLEOTIDE SEQUENCE</scope>
    <source>
        <strain evidence="1">HHB10654</strain>
    </source>
</reference>
<gene>
    <name evidence="1" type="ORF">BV25DRAFT_1800513</name>
</gene>
<sequence length="365" mass="40058">MELVLKPHDDENVVKAVAKKRRTKVEHIEPRPEDFPTRVQTPWKIGAHVSAAGGVENAIVNAAKLGATAFALFLKSQRKWTGPPLKAESISLFRKRLEAFGYAPSDVLPHGNYLVNLGNPDEEKREKSYECFVDELKRCEQLGLVYYNFHPGSTVGLASVEDSLAHVANCINRAHKETERIVIVIENMAGAGNVIGGKFEELAAIIFGVEIKSRVGVCLDTCHMFAAGYDIRTEEVQQFDTIVGLKYLREMHLNDSKTPCGSKKDRHDNLGMGQLGLPAFAHIVTDKRTQGIPLIIETPSHDVEDIWRAEIATLHALAADGGQAQTLEDGGAAVREAVKAAGKLSGKARKKRTRAVDSDAEDEFD</sequence>